<reference evidence="4 5" key="1">
    <citation type="submission" date="2021-05" db="EMBL/GenBank/DDBJ databases">
        <authorList>
            <person name="Zahm M."/>
            <person name="Klopp C."/>
            <person name="Cabau C."/>
            <person name="Kuhl H."/>
            <person name="Suciu R."/>
            <person name="Ciorpac M."/>
            <person name="Holostenco D."/>
            <person name="Gessner J."/>
            <person name="Wuertz S."/>
            <person name="Hohne C."/>
            <person name="Stock M."/>
            <person name="Gislard M."/>
            <person name="Lluch J."/>
            <person name="Milhes M."/>
            <person name="Lampietro C."/>
            <person name="Lopez Roques C."/>
            <person name="Donnadieu C."/>
            <person name="Du K."/>
            <person name="Schartl M."/>
            <person name="Guiguen Y."/>
        </authorList>
    </citation>
    <scope>NUCLEOTIDE SEQUENCE [LARGE SCALE GENOMIC DNA]</scope>
    <source>
        <strain evidence="4">Hh-F2</strain>
        <tissue evidence="4">Blood</tissue>
    </source>
</reference>
<feature type="compositionally biased region" description="Low complexity" evidence="1">
    <location>
        <begin position="289"/>
        <end position="301"/>
    </location>
</feature>
<feature type="compositionally biased region" description="Polar residues" evidence="1">
    <location>
        <begin position="57"/>
        <end position="72"/>
    </location>
</feature>
<feature type="chain" id="PRO_5046891971" description="Transmembrane protein 108" evidence="3">
    <location>
        <begin position="23"/>
        <end position="485"/>
    </location>
</feature>
<sequence>MKFNLKPCVLLILALTEELISAVQELTSQGPIKDLSVTGAMLNRSRATSSRISGSSVWQQNSSTKGNNLPNIQGNYATKLSGSGKIEPTPTTNLVEKKMITGLLQGISISHRSTREDVHESPHNSTLNAEHLKEKMPDLDIDGPTGSPQPYFTTELQPSSSTRMLVDHSLDSPDLSGIRAITLRELSQIFNVSIANGLTSAGQGGSSEVPSQEWTETLVLSVSPTILLVLPETASVPFGSPTDNDILTLSSSLTEQLPGKSLIFATPTWNEPPSSQWPQSPSKEQANISSTTLESDTQTSTTFSGTVMNTNLDDMVSWNGTFATTTESDSTATGNFLNRQVPAVTKGPGLPGNHSHVTEVDKPHQRATICLSKVDIVWIILAISVLISSCSVLLTVCCMRRKKKTSNPENNLSYWNNAITMDYFNRHAVELTREITSLGTAEVLLFQDHEPCSPPNGDYTESGMVLVNPFCQDTLFTNTEHVSEI</sequence>
<keyword evidence="2" id="KW-0812">Transmembrane</keyword>
<comment type="caution">
    <text evidence="4">The sequence shown here is derived from an EMBL/GenBank/DDBJ whole genome shotgun (WGS) entry which is preliminary data.</text>
</comment>
<dbReference type="PANTHER" id="PTHR28673:SF1">
    <property type="entry name" value="TRANSMEMBRANE PROTEIN 108"/>
    <property type="match status" value="1"/>
</dbReference>
<proteinExistence type="predicted"/>
<dbReference type="EMBL" id="JAHFZB010000003">
    <property type="protein sequence ID" value="KAK6491852.1"/>
    <property type="molecule type" value="Genomic_DNA"/>
</dbReference>
<dbReference type="Pfam" id="PF15759">
    <property type="entry name" value="TMEM108"/>
    <property type="match status" value="1"/>
</dbReference>
<name>A0ABR1A452_HUSHU</name>
<evidence type="ECO:0000256" key="3">
    <source>
        <dbReference type="SAM" id="SignalP"/>
    </source>
</evidence>
<keyword evidence="2" id="KW-0472">Membrane</keyword>
<evidence type="ECO:0008006" key="6">
    <source>
        <dbReference type="Google" id="ProtNLM"/>
    </source>
</evidence>
<dbReference type="InterPro" id="IPR031508">
    <property type="entry name" value="TMEM108"/>
</dbReference>
<dbReference type="PANTHER" id="PTHR28673">
    <property type="entry name" value="TRANSMEMBRANE PROTEIN 108"/>
    <property type="match status" value="1"/>
</dbReference>
<keyword evidence="5" id="KW-1185">Reference proteome</keyword>
<accession>A0ABR1A452</accession>
<keyword evidence="2" id="KW-1133">Transmembrane helix</keyword>
<dbReference type="Proteomes" id="UP001369086">
    <property type="component" value="Unassembled WGS sequence"/>
</dbReference>
<evidence type="ECO:0000256" key="2">
    <source>
        <dbReference type="SAM" id="Phobius"/>
    </source>
</evidence>
<evidence type="ECO:0000313" key="4">
    <source>
        <dbReference type="EMBL" id="KAK6491852.1"/>
    </source>
</evidence>
<evidence type="ECO:0000313" key="5">
    <source>
        <dbReference type="Proteomes" id="UP001369086"/>
    </source>
</evidence>
<feature type="transmembrane region" description="Helical" evidence="2">
    <location>
        <begin position="376"/>
        <end position="397"/>
    </location>
</feature>
<organism evidence="4 5">
    <name type="scientific">Huso huso</name>
    <name type="common">Beluga</name>
    <name type="synonym">Acipenser huso</name>
    <dbReference type="NCBI Taxonomy" id="61971"/>
    <lineage>
        <taxon>Eukaryota</taxon>
        <taxon>Metazoa</taxon>
        <taxon>Chordata</taxon>
        <taxon>Craniata</taxon>
        <taxon>Vertebrata</taxon>
        <taxon>Euteleostomi</taxon>
        <taxon>Actinopterygii</taxon>
        <taxon>Chondrostei</taxon>
        <taxon>Acipenseriformes</taxon>
        <taxon>Acipenseridae</taxon>
        <taxon>Huso</taxon>
    </lineage>
</organism>
<feature type="signal peptide" evidence="3">
    <location>
        <begin position="1"/>
        <end position="22"/>
    </location>
</feature>
<protein>
    <recommendedName>
        <fullName evidence="6">Transmembrane protein 108</fullName>
    </recommendedName>
</protein>
<keyword evidence="3" id="KW-0732">Signal</keyword>
<feature type="region of interest" description="Disordered" evidence="1">
    <location>
        <begin position="52"/>
        <end position="72"/>
    </location>
</feature>
<evidence type="ECO:0000256" key="1">
    <source>
        <dbReference type="SAM" id="MobiDB-lite"/>
    </source>
</evidence>
<gene>
    <name evidence="4" type="ORF">HHUSO_G4045</name>
</gene>
<feature type="compositionally biased region" description="Low complexity" evidence="1">
    <location>
        <begin position="272"/>
        <end position="282"/>
    </location>
</feature>
<feature type="region of interest" description="Disordered" evidence="1">
    <location>
        <begin position="269"/>
        <end position="301"/>
    </location>
</feature>